<organism evidence="1">
    <name type="scientific">hydrothermal vent metagenome</name>
    <dbReference type="NCBI Taxonomy" id="652676"/>
    <lineage>
        <taxon>unclassified sequences</taxon>
        <taxon>metagenomes</taxon>
        <taxon>ecological metagenomes</taxon>
    </lineage>
</organism>
<proteinExistence type="predicted"/>
<evidence type="ECO:0000313" key="1">
    <source>
        <dbReference type="EMBL" id="VAW79629.1"/>
    </source>
</evidence>
<protein>
    <submittedName>
        <fullName evidence="1">Uncharacterized protein</fullName>
    </submittedName>
</protein>
<name>A0A3B0YZJ3_9ZZZZ</name>
<dbReference type="AlphaFoldDB" id="A0A3B0YZJ3"/>
<gene>
    <name evidence="1" type="ORF">MNBD_GAMMA15-1658</name>
</gene>
<accession>A0A3B0YZJ3</accession>
<reference evidence="1" key="1">
    <citation type="submission" date="2018-06" db="EMBL/GenBank/DDBJ databases">
        <authorList>
            <person name="Zhirakovskaya E."/>
        </authorList>
    </citation>
    <scope>NUCLEOTIDE SEQUENCE</scope>
</reference>
<sequence length="71" mass="8210">MVLAAMVYFAEVITAFEQSKTASVAPKARHVTLPQECRKFRREYATHEWNDSTQMYPLNRKWLDCMGVGAK</sequence>
<dbReference type="EMBL" id="UOFN01000117">
    <property type="protein sequence ID" value="VAW79629.1"/>
    <property type="molecule type" value="Genomic_DNA"/>
</dbReference>